<dbReference type="InterPro" id="IPR013852">
    <property type="entry name" value="Transl_elong_P/YeiP_CS"/>
</dbReference>
<keyword evidence="5 7" id="KW-0251">Elongation factor</keyword>
<dbReference type="InterPro" id="IPR012340">
    <property type="entry name" value="NA-bd_OB-fold"/>
</dbReference>
<gene>
    <name evidence="7" type="primary">efp</name>
    <name evidence="10" type="ORF">A3C88_00105</name>
</gene>
<evidence type="ECO:0000256" key="5">
    <source>
        <dbReference type="ARBA" id="ARBA00022768"/>
    </source>
</evidence>
<name>A0A1F8FWF1_9BACT</name>
<evidence type="ECO:0000256" key="6">
    <source>
        <dbReference type="ARBA" id="ARBA00022917"/>
    </source>
</evidence>
<reference evidence="10 11" key="1">
    <citation type="journal article" date="2016" name="Nat. Commun.">
        <title>Thousands of microbial genomes shed light on interconnected biogeochemical processes in an aquifer system.</title>
        <authorList>
            <person name="Anantharaman K."/>
            <person name="Brown C.T."/>
            <person name="Hug L.A."/>
            <person name="Sharon I."/>
            <person name="Castelle C.J."/>
            <person name="Probst A.J."/>
            <person name="Thomas B.C."/>
            <person name="Singh A."/>
            <person name="Wilkins M.J."/>
            <person name="Karaoz U."/>
            <person name="Brodie E.L."/>
            <person name="Williams K.H."/>
            <person name="Hubbard S.S."/>
            <person name="Banfield J.F."/>
        </authorList>
    </citation>
    <scope>NUCLEOTIDE SEQUENCE [LARGE SCALE GENOMIC DNA]</scope>
</reference>
<dbReference type="EMBL" id="MGJZ01000025">
    <property type="protein sequence ID" value="OGN16756.1"/>
    <property type="molecule type" value="Genomic_DNA"/>
</dbReference>
<organism evidence="10 11">
    <name type="scientific">Candidatus Yanofskybacteria bacterium RIFCSPHIGHO2_02_FULL_50_12</name>
    <dbReference type="NCBI Taxonomy" id="1802685"/>
    <lineage>
        <taxon>Bacteria</taxon>
        <taxon>Candidatus Yanofskyibacteriota</taxon>
    </lineage>
</organism>
<dbReference type="InterPro" id="IPR013185">
    <property type="entry name" value="Transl_elong_KOW-like"/>
</dbReference>
<dbReference type="PANTHER" id="PTHR30053:SF12">
    <property type="entry name" value="ELONGATION FACTOR P (EF-P) FAMILY PROTEIN"/>
    <property type="match status" value="1"/>
</dbReference>
<dbReference type="InterPro" id="IPR015365">
    <property type="entry name" value="Elong-fact-P_C"/>
</dbReference>
<dbReference type="Pfam" id="PF09285">
    <property type="entry name" value="Elong-fact-P_C"/>
    <property type="match status" value="1"/>
</dbReference>
<dbReference type="InterPro" id="IPR014722">
    <property type="entry name" value="Rib_uL2_dom2"/>
</dbReference>
<protein>
    <recommendedName>
        <fullName evidence="7">Elongation factor P</fullName>
        <shortName evidence="7">EF-P</shortName>
    </recommendedName>
</protein>
<dbReference type="PIRSF" id="PIRSF005901">
    <property type="entry name" value="EF-P"/>
    <property type="match status" value="1"/>
</dbReference>
<dbReference type="PANTHER" id="PTHR30053">
    <property type="entry name" value="ELONGATION FACTOR P"/>
    <property type="match status" value="1"/>
</dbReference>
<dbReference type="STRING" id="1802685.A3C88_00105"/>
<dbReference type="Pfam" id="PF08207">
    <property type="entry name" value="EFP_N"/>
    <property type="match status" value="1"/>
</dbReference>
<evidence type="ECO:0000259" key="9">
    <source>
        <dbReference type="SMART" id="SM01185"/>
    </source>
</evidence>
<dbReference type="UniPathway" id="UPA00345"/>
<dbReference type="InterPro" id="IPR008991">
    <property type="entry name" value="Translation_prot_SH3-like_sf"/>
</dbReference>
<dbReference type="HAMAP" id="MF_00141">
    <property type="entry name" value="EF_P"/>
    <property type="match status" value="1"/>
</dbReference>
<dbReference type="GO" id="GO:0005829">
    <property type="term" value="C:cytosol"/>
    <property type="evidence" value="ECO:0007669"/>
    <property type="project" value="UniProtKB-ARBA"/>
</dbReference>
<evidence type="ECO:0000259" key="8">
    <source>
        <dbReference type="SMART" id="SM00841"/>
    </source>
</evidence>
<dbReference type="Gene3D" id="2.30.30.30">
    <property type="match status" value="1"/>
</dbReference>
<dbReference type="CDD" id="cd05794">
    <property type="entry name" value="S1_EF-P_repeat_2"/>
    <property type="match status" value="1"/>
</dbReference>
<comment type="pathway">
    <text evidence="2 7">Protein biosynthesis; polypeptide chain elongation.</text>
</comment>
<dbReference type="SMART" id="SM01185">
    <property type="entry name" value="EFP"/>
    <property type="match status" value="1"/>
</dbReference>
<evidence type="ECO:0000256" key="4">
    <source>
        <dbReference type="ARBA" id="ARBA00022490"/>
    </source>
</evidence>
<keyword evidence="4 7" id="KW-0963">Cytoplasm</keyword>
<dbReference type="InterPro" id="IPR020599">
    <property type="entry name" value="Transl_elong_fac_P/YeiP"/>
</dbReference>
<feature type="domain" description="Translation elongation factor P/YeiP central" evidence="9">
    <location>
        <begin position="68"/>
        <end position="123"/>
    </location>
</feature>
<evidence type="ECO:0000313" key="10">
    <source>
        <dbReference type="EMBL" id="OGN16756.1"/>
    </source>
</evidence>
<dbReference type="GO" id="GO:0043043">
    <property type="term" value="P:peptide biosynthetic process"/>
    <property type="evidence" value="ECO:0007669"/>
    <property type="project" value="InterPro"/>
</dbReference>
<evidence type="ECO:0000256" key="3">
    <source>
        <dbReference type="ARBA" id="ARBA00009479"/>
    </source>
</evidence>
<dbReference type="Gene3D" id="2.40.50.140">
    <property type="entry name" value="Nucleic acid-binding proteins"/>
    <property type="match status" value="2"/>
</dbReference>
<dbReference type="GO" id="GO:0003746">
    <property type="term" value="F:translation elongation factor activity"/>
    <property type="evidence" value="ECO:0007669"/>
    <property type="project" value="UniProtKB-UniRule"/>
</dbReference>
<feature type="domain" description="Elongation factor P C-terminal" evidence="8">
    <location>
        <begin position="131"/>
        <end position="186"/>
    </location>
</feature>
<evidence type="ECO:0000256" key="7">
    <source>
        <dbReference type="HAMAP-Rule" id="MF_00141"/>
    </source>
</evidence>
<dbReference type="NCBIfam" id="NF001810">
    <property type="entry name" value="PRK00529.1"/>
    <property type="match status" value="1"/>
</dbReference>
<dbReference type="FunFam" id="2.40.50.140:FF:000004">
    <property type="entry name" value="Elongation factor P"/>
    <property type="match status" value="1"/>
</dbReference>
<comment type="similarity">
    <text evidence="3 7">Belongs to the elongation factor P family.</text>
</comment>
<comment type="subcellular location">
    <subcellularLocation>
        <location evidence="1 7">Cytoplasm</location>
    </subcellularLocation>
</comment>
<evidence type="ECO:0000256" key="1">
    <source>
        <dbReference type="ARBA" id="ARBA00004496"/>
    </source>
</evidence>
<proteinExistence type="inferred from homology"/>
<dbReference type="Proteomes" id="UP000178117">
    <property type="component" value="Unassembled WGS sequence"/>
</dbReference>
<dbReference type="InterPro" id="IPR001059">
    <property type="entry name" value="Transl_elong_P/YeiP_cen"/>
</dbReference>
<sequence length="190" mass="21676">MSLGVNELKPKTYFIYEGSPYVVLETHHLKMQQRRPTVQVRMRNLMNGKVLERNFAQSDVFEEADVERRKVKYLYAHRDQYWFSLENDPSKRFELLADILGDATKFLKPNTVLDAIAFEDKVISVELPVKMEFKVVEAPPAIRGDTAQGGAKQVVLETGASVNVPLFINQDDVIIINTQTGEYVERANKG</sequence>
<dbReference type="InterPro" id="IPR011768">
    <property type="entry name" value="Transl_elongation_fac_P"/>
</dbReference>
<dbReference type="PROSITE" id="PS01275">
    <property type="entry name" value="EFP"/>
    <property type="match status" value="1"/>
</dbReference>
<accession>A0A1F8FWF1</accession>
<evidence type="ECO:0000256" key="2">
    <source>
        <dbReference type="ARBA" id="ARBA00004815"/>
    </source>
</evidence>
<dbReference type="SUPFAM" id="SSF50249">
    <property type="entry name" value="Nucleic acid-binding proteins"/>
    <property type="match status" value="2"/>
</dbReference>
<dbReference type="AlphaFoldDB" id="A0A1F8FWF1"/>
<keyword evidence="6 7" id="KW-0648">Protein biosynthesis</keyword>
<evidence type="ECO:0000313" key="11">
    <source>
        <dbReference type="Proteomes" id="UP000178117"/>
    </source>
</evidence>
<comment type="function">
    <text evidence="7">Involved in peptide bond synthesis. Stimulates efficient translation and peptide-bond synthesis on native or reconstituted 70S ribosomes in vitro. Probably functions indirectly by altering the affinity of the ribosome for aminoacyl-tRNA, thus increasing their reactivity as acceptors for peptidyl transferase.</text>
</comment>
<comment type="caution">
    <text evidence="10">The sequence shown here is derived from an EMBL/GenBank/DDBJ whole genome shotgun (WGS) entry which is preliminary data.</text>
</comment>
<dbReference type="SMART" id="SM00841">
    <property type="entry name" value="Elong-fact-P_C"/>
    <property type="match status" value="1"/>
</dbReference>
<dbReference type="SUPFAM" id="SSF50104">
    <property type="entry name" value="Translation proteins SH3-like domain"/>
    <property type="match status" value="1"/>
</dbReference>